<comment type="caution">
    <text evidence="1">The sequence shown here is derived from an EMBL/GenBank/DDBJ whole genome shotgun (WGS) entry which is preliminary data.</text>
</comment>
<evidence type="ECO:0000313" key="2">
    <source>
        <dbReference type="Proteomes" id="UP000481421"/>
    </source>
</evidence>
<proteinExistence type="predicted"/>
<dbReference type="RefSeq" id="WP_164609230.1">
    <property type="nucleotide sequence ID" value="NZ_JAAIKE010000001.1"/>
</dbReference>
<accession>A0A6B3RQ27</accession>
<name>A0A6B3RQ27_9RHOB</name>
<protein>
    <submittedName>
        <fullName evidence="1">Uncharacterized protein</fullName>
    </submittedName>
</protein>
<organism evidence="1 2">
    <name type="scientific">Pseudotabrizicola algicola</name>
    <dbReference type="NCBI Taxonomy" id="2709381"/>
    <lineage>
        <taxon>Bacteria</taxon>
        <taxon>Pseudomonadati</taxon>
        <taxon>Pseudomonadota</taxon>
        <taxon>Alphaproteobacteria</taxon>
        <taxon>Rhodobacterales</taxon>
        <taxon>Paracoccaceae</taxon>
        <taxon>Pseudotabrizicola</taxon>
    </lineage>
</organism>
<gene>
    <name evidence="1" type="ORF">G3572_03305</name>
</gene>
<reference evidence="1 2" key="1">
    <citation type="submission" date="2020-02" db="EMBL/GenBank/DDBJ databases">
        <title>Rhodobacter algicola sp. nov., isolated from microalga culture.</title>
        <authorList>
            <person name="Park C.-Y."/>
        </authorList>
    </citation>
    <scope>NUCLEOTIDE SEQUENCE [LARGE SCALE GENOMIC DNA]</scope>
    <source>
        <strain evidence="1 2">ETT8</strain>
    </source>
</reference>
<dbReference type="AlphaFoldDB" id="A0A6B3RQ27"/>
<dbReference type="EMBL" id="JAAIKE010000001">
    <property type="protein sequence ID" value="NEX45219.1"/>
    <property type="molecule type" value="Genomic_DNA"/>
</dbReference>
<keyword evidence="2" id="KW-1185">Reference proteome</keyword>
<evidence type="ECO:0000313" key="1">
    <source>
        <dbReference type="EMBL" id="NEX45219.1"/>
    </source>
</evidence>
<dbReference type="Proteomes" id="UP000481421">
    <property type="component" value="Unassembled WGS sequence"/>
</dbReference>
<sequence length="67" mass="7241">MRKPMPAPARTPQPPEAIRATFDRLSLAAVKHLPFGTLTKADRAGLLKRTAQLCGVSIDKVKEVCNG</sequence>